<organism evidence="2 3">
    <name type="scientific">Paxillus rubicundulus Ve08.2h10</name>
    <dbReference type="NCBI Taxonomy" id="930991"/>
    <lineage>
        <taxon>Eukaryota</taxon>
        <taxon>Fungi</taxon>
        <taxon>Dikarya</taxon>
        <taxon>Basidiomycota</taxon>
        <taxon>Agaricomycotina</taxon>
        <taxon>Agaricomycetes</taxon>
        <taxon>Agaricomycetidae</taxon>
        <taxon>Boletales</taxon>
        <taxon>Paxilineae</taxon>
        <taxon>Paxillaceae</taxon>
        <taxon>Paxillus</taxon>
    </lineage>
</organism>
<evidence type="ECO:0000313" key="2">
    <source>
        <dbReference type="EMBL" id="KIK90624.1"/>
    </source>
</evidence>
<dbReference type="InParanoid" id="A0A0D0DWS5"/>
<sequence length="345" mass="38439">MSDGTSHDFNTELDGGQSFDSLLGIQKDWDLNAQESFGGKPNAAEELLVAFSMPWCHGVSKDQDQYVTPVYLPPRFKVTDPLKMHKRETITLLDFWRAHQDKDKQSVFAFSWWRGSDGMLQEPVDIDSTDNVQQVPMKKLKSGQRAVVVEKDRTPMTQGTANDYEGSDRLIEWPELDVPKVDRGHSEQRNKGKAKRVRRIVNSSEDELPGNQESPERLADGQAGRKDRVVAGHVESLKARMHPKPTLKGKAVKPMDAKGSSSSKRARAPGGELEEVAEVDALWPAKKAQKDFSERCRDAATPFPDANDVPSSEETRRLTCKRKAPLPTDFGVSPKTNGGASRKCK</sequence>
<feature type="compositionally biased region" description="Basic and acidic residues" evidence="1">
    <location>
        <begin position="177"/>
        <end position="190"/>
    </location>
</feature>
<dbReference type="HOGENOM" id="CLU_030984_1_0_1"/>
<evidence type="ECO:0000313" key="3">
    <source>
        <dbReference type="Proteomes" id="UP000054538"/>
    </source>
</evidence>
<dbReference type="EMBL" id="KN825492">
    <property type="protein sequence ID" value="KIK90624.1"/>
    <property type="molecule type" value="Genomic_DNA"/>
</dbReference>
<protein>
    <submittedName>
        <fullName evidence="2">Uncharacterized protein</fullName>
    </submittedName>
</protein>
<evidence type="ECO:0000256" key="1">
    <source>
        <dbReference type="SAM" id="MobiDB-lite"/>
    </source>
</evidence>
<name>A0A0D0DWS5_9AGAM</name>
<gene>
    <name evidence="2" type="ORF">PAXRUDRAFT_14244</name>
</gene>
<accession>A0A0D0DWS5</accession>
<feature type="region of interest" description="Disordered" evidence="1">
    <location>
        <begin position="177"/>
        <end position="345"/>
    </location>
</feature>
<feature type="compositionally biased region" description="Basic residues" evidence="1">
    <location>
        <begin position="239"/>
        <end position="251"/>
    </location>
</feature>
<feature type="compositionally biased region" description="Basic and acidic residues" evidence="1">
    <location>
        <begin position="214"/>
        <end position="238"/>
    </location>
</feature>
<reference evidence="2 3" key="1">
    <citation type="submission" date="2014-04" db="EMBL/GenBank/DDBJ databases">
        <authorList>
            <consortium name="DOE Joint Genome Institute"/>
            <person name="Kuo A."/>
            <person name="Kohler A."/>
            <person name="Jargeat P."/>
            <person name="Nagy L.G."/>
            <person name="Floudas D."/>
            <person name="Copeland A."/>
            <person name="Barry K.W."/>
            <person name="Cichocki N."/>
            <person name="Veneault-Fourrey C."/>
            <person name="LaButti K."/>
            <person name="Lindquist E.A."/>
            <person name="Lipzen A."/>
            <person name="Lundell T."/>
            <person name="Morin E."/>
            <person name="Murat C."/>
            <person name="Sun H."/>
            <person name="Tunlid A."/>
            <person name="Henrissat B."/>
            <person name="Grigoriev I.V."/>
            <person name="Hibbett D.S."/>
            <person name="Martin F."/>
            <person name="Nordberg H.P."/>
            <person name="Cantor M.N."/>
            <person name="Hua S.X."/>
        </authorList>
    </citation>
    <scope>NUCLEOTIDE SEQUENCE [LARGE SCALE GENOMIC DNA]</scope>
    <source>
        <strain evidence="2 3">Ve08.2h10</strain>
    </source>
</reference>
<reference evidence="3" key="2">
    <citation type="submission" date="2015-01" db="EMBL/GenBank/DDBJ databases">
        <title>Evolutionary Origins and Diversification of the Mycorrhizal Mutualists.</title>
        <authorList>
            <consortium name="DOE Joint Genome Institute"/>
            <consortium name="Mycorrhizal Genomics Consortium"/>
            <person name="Kohler A."/>
            <person name="Kuo A."/>
            <person name="Nagy L.G."/>
            <person name="Floudas D."/>
            <person name="Copeland A."/>
            <person name="Barry K.W."/>
            <person name="Cichocki N."/>
            <person name="Veneault-Fourrey C."/>
            <person name="LaButti K."/>
            <person name="Lindquist E.A."/>
            <person name="Lipzen A."/>
            <person name="Lundell T."/>
            <person name="Morin E."/>
            <person name="Murat C."/>
            <person name="Riley R."/>
            <person name="Ohm R."/>
            <person name="Sun H."/>
            <person name="Tunlid A."/>
            <person name="Henrissat B."/>
            <person name="Grigoriev I.V."/>
            <person name="Hibbett D.S."/>
            <person name="Martin F."/>
        </authorList>
    </citation>
    <scope>NUCLEOTIDE SEQUENCE [LARGE SCALE GENOMIC DNA]</scope>
    <source>
        <strain evidence="3">Ve08.2h10</strain>
    </source>
</reference>
<proteinExistence type="predicted"/>
<feature type="compositionally biased region" description="Low complexity" evidence="1">
    <location>
        <begin position="257"/>
        <end position="271"/>
    </location>
</feature>
<feature type="compositionally biased region" description="Basic and acidic residues" evidence="1">
    <location>
        <begin position="288"/>
        <end position="298"/>
    </location>
</feature>
<dbReference type="OrthoDB" id="2691572at2759"/>
<dbReference type="AlphaFoldDB" id="A0A0D0DWS5"/>
<dbReference type="Proteomes" id="UP000054538">
    <property type="component" value="Unassembled WGS sequence"/>
</dbReference>
<keyword evidence="3" id="KW-1185">Reference proteome</keyword>